<sequence length="326" mass="35698">MTAVPHPIPDDALDADIAILGKKGRGKTYTAKGIVERLLDLKRRVLVLDPLSTWWGLRSSADGTGEGYPVAVIGGPKADLPLSEAIGTPLARIIAENNMPTVIDMGEMRKAAWQRLVGDLLEELWITNRDPLWIVLEEADVFAPQTPGKQDASTRVLGEVDRIARRGRAYGFRLISITQRPARINKDVLTQLSTLVALGVTSPQDRDAIKAWVDGNADNDRAREVIESLASLSVGEGWVWSPDHAILDRVSFPQIRTLDTSKTPKAGEQRLEPTCLADVDLSAIRAALQQDETEDLRPKRAVVTESDAKQATDAAFERGVVSQFEI</sequence>
<evidence type="ECO:0000256" key="4">
    <source>
        <dbReference type="ARBA" id="ARBA00022840"/>
    </source>
</evidence>
<keyword evidence="5" id="KW-0238">DNA-binding</keyword>
<dbReference type="InterPro" id="IPR002789">
    <property type="entry name" value="HerA_central"/>
</dbReference>
<keyword evidence="6" id="KW-0413">Isomerase</keyword>
<organism evidence="9 10">
    <name type="scientific">Rhodobium gokarnense</name>
    <dbReference type="NCBI Taxonomy" id="364296"/>
    <lineage>
        <taxon>Bacteria</taxon>
        <taxon>Pseudomonadati</taxon>
        <taxon>Pseudomonadota</taxon>
        <taxon>Alphaproteobacteria</taxon>
        <taxon>Hyphomicrobiales</taxon>
        <taxon>Rhodobiaceae</taxon>
        <taxon>Rhodobium</taxon>
    </lineage>
</organism>
<protein>
    <submittedName>
        <fullName evidence="9">DNA helicase HerA-like ATPase</fullName>
    </submittedName>
</protein>
<comment type="caution">
    <text evidence="9">The sequence shown here is derived from an EMBL/GenBank/DDBJ whole genome shotgun (WGS) entry which is preliminary data.</text>
</comment>
<evidence type="ECO:0000259" key="8">
    <source>
        <dbReference type="Pfam" id="PF05872"/>
    </source>
</evidence>
<evidence type="ECO:0000313" key="9">
    <source>
        <dbReference type="EMBL" id="MCW2309678.1"/>
    </source>
</evidence>
<proteinExistence type="predicted"/>
<accession>A0ABT3HH04</accession>
<evidence type="ECO:0000313" key="10">
    <source>
        <dbReference type="Proteomes" id="UP001209755"/>
    </source>
</evidence>
<dbReference type="Pfam" id="PF01935">
    <property type="entry name" value="DUF87"/>
    <property type="match status" value="1"/>
</dbReference>
<evidence type="ECO:0000256" key="2">
    <source>
        <dbReference type="ARBA" id="ARBA00022801"/>
    </source>
</evidence>
<name>A0ABT3HH04_9HYPH</name>
<dbReference type="PANTHER" id="PTHR42957">
    <property type="entry name" value="HELICASE MJ1565-RELATED"/>
    <property type="match status" value="1"/>
</dbReference>
<evidence type="ECO:0000256" key="1">
    <source>
        <dbReference type="ARBA" id="ARBA00022741"/>
    </source>
</evidence>
<dbReference type="Pfam" id="PF05872">
    <property type="entry name" value="HerA_C"/>
    <property type="match status" value="1"/>
</dbReference>
<dbReference type="RefSeq" id="WP_264603258.1">
    <property type="nucleotide sequence ID" value="NZ_JAOQNS010000014.1"/>
</dbReference>
<dbReference type="EMBL" id="JAOQNS010000014">
    <property type="protein sequence ID" value="MCW2309678.1"/>
    <property type="molecule type" value="Genomic_DNA"/>
</dbReference>
<keyword evidence="3" id="KW-0347">Helicase</keyword>
<dbReference type="SUPFAM" id="SSF52540">
    <property type="entry name" value="P-loop containing nucleoside triphosphate hydrolases"/>
    <property type="match status" value="1"/>
</dbReference>
<dbReference type="Proteomes" id="UP001209755">
    <property type="component" value="Unassembled WGS sequence"/>
</dbReference>
<keyword evidence="10" id="KW-1185">Reference proteome</keyword>
<gene>
    <name evidence="9" type="ORF">M2319_004037</name>
</gene>
<keyword evidence="1" id="KW-0547">Nucleotide-binding</keyword>
<keyword evidence="4" id="KW-0067">ATP-binding</keyword>
<dbReference type="InterPro" id="IPR033186">
    <property type="entry name" value="HerA_C"/>
</dbReference>
<dbReference type="InterPro" id="IPR008571">
    <property type="entry name" value="HerA-like"/>
</dbReference>
<dbReference type="InterPro" id="IPR027417">
    <property type="entry name" value="P-loop_NTPase"/>
</dbReference>
<dbReference type="Gene3D" id="3.40.50.300">
    <property type="entry name" value="P-loop containing nucleotide triphosphate hydrolases"/>
    <property type="match status" value="1"/>
</dbReference>
<evidence type="ECO:0000259" key="7">
    <source>
        <dbReference type="Pfam" id="PF01935"/>
    </source>
</evidence>
<evidence type="ECO:0000256" key="5">
    <source>
        <dbReference type="ARBA" id="ARBA00023125"/>
    </source>
</evidence>
<feature type="domain" description="Helicase HerA central" evidence="7">
    <location>
        <begin position="16"/>
        <end position="50"/>
    </location>
</feature>
<reference evidence="10" key="1">
    <citation type="submission" date="2023-07" db="EMBL/GenBank/DDBJ databases">
        <title>Genome sequencing of Purple Non-Sulfur Bacteria from various extreme environments.</title>
        <authorList>
            <person name="Mayer M."/>
        </authorList>
    </citation>
    <scope>NUCLEOTIDE SEQUENCE [LARGE SCALE GENOMIC DNA]</scope>
    <source>
        <strain evidence="10">DSM 17935</strain>
    </source>
</reference>
<evidence type="ECO:0000256" key="3">
    <source>
        <dbReference type="ARBA" id="ARBA00022806"/>
    </source>
</evidence>
<dbReference type="PANTHER" id="PTHR42957:SF1">
    <property type="entry name" value="HELICASE MJ1565-RELATED"/>
    <property type="match status" value="1"/>
</dbReference>
<evidence type="ECO:0000256" key="6">
    <source>
        <dbReference type="ARBA" id="ARBA00023235"/>
    </source>
</evidence>
<feature type="domain" description="Helicase HerA-like C-terminal" evidence="8">
    <location>
        <begin position="150"/>
        <end position="239"/>
    </location>
</feature>
<keyword evidence="2" id="KW-0378">Hydrolase</keyword>